<feature type="compositionally biased region" description="Polar residues" evidence="3">
    <location>
        <begin position="2328"/>
        <end position="2337"/>
    </location>
</feature>
<feature type="domain" description="Rap-GAP" evidence="4">
    <location>
        <begin position="2005"/>
        <end position="2213"/>
    </location>
</feature>
<dbReference type="InterPro" id="IPR000331">
    <property type="entry name" value="Rap/Ran_GAP_dom"/>
</dbReference>
<evidence type="ECO:0000256" key="3">
    <source>
        <dbReference type="SAM" id="MobiDB-lite"/>
    </source>
</evidence>
<reference evidence="5 6" key="1">
    <citation type="submission" date="2024-02" db="EMBL/GenBank/DDBJ databases">
        <authorList>
            <person name="Daric V."/>
            <person name="Darras S."/>
        </authorList>
    </citation>
    <scope>NUCLEOTIDE SEQUENCE [LARGE SCALE GENOMIC DNA]</scope>
</reference>
<dbReference type="EMBL" id="CAWYQH010000141">
    <property type="protein sequence ID" value="CAK8694630.1"/>
    <property type="molecule type" value="Genomic_DNA"/>
</dbReference>
<feature type="compositionally biased region" description="Basic and acidic residues" evidence="3">
    <location>
        <begin position="840"/>
        <end position="860"/>
    </location>
</feature>
<evidence type="ECO:0000256" key="1">
    <source>
        <dbReference type="ARBA" id="ARBA00022468"/>
    </source>
</evidence>
<dbReference type="PANTHER" id="PTHR10063">
    <property type="entry name" value="TUBERIN"/>
    <property type="match status" value="1"/>
</dbReference>
<dbReference type="Pfam" id="PF02145">
    <property type="entry name" value="Rap_GAP"/>
    <property type="match status" value="1"/>
</dbReference>
<evidence type="ECO:0000313" key="6">
    <source>
        <dbReference type="Proteomes" id="UP001642483"/>
    </source>
</evidence>
<feature type="region of interest" description="Disordered" evidence="3">
    <location>
        <begin position="457"/>
        <end position="478"/>
    </location>
</feature>
<evidence type="ECO:0000313" key="5">
    <source>
        <dbReference type="EMBL" id="CAK8694630.1"/>
    </source>
</evidence>
<dbReference type="InterPro" id="IPR046859">
    <property type="entry name" value="RGPA/RALGAPB_N"/>
</dbReference>
<feature type="region of interest" description="Disordered" evidence="3">
    <location>
        <begin position="824"/>
        <end position="865"/>
    </location>
</feature>
<evidence type="ECO:0000256" key="2">
    <source>
        <dbReference type="ARBA" id="ARBA00022553"/>
    </source>
</evidence>
<dbReference type="Gene3D" id="3.40.50.11210">
    <property type="entry name" value="Rap/Ran-GAP"/>
    <property type="match status" value="1"/>
</dbReference>
<protein>
    <recommendedName>
        <fullName evidence="4">Rap-GAP domain-containing protein</fullName>
    </recommendedName>
</protein>
<feature type="region of interest" description="Disordered" evidence="3">
    <location>
        <begin position="1868"/>
        <end position="1887"/>
    </location>
</feature>
<comment type="caution">
    <text evidence="5">The sequence shown here is derived from an EMBL/GenBank/DDBJ whole genome shotgun (WGS) entry which is preliminary data.</text>
</comment>
<proteinExistence type="predicted"/>
<dbReference type="InterPro" id="IPR035974">
    <property type="entry name" value="Rap/Ran-GAP_sf"/>
</dbReference>
<accession>A0ABP0GSV4</accession>
<dbReference type="Pfam" id="PF20412">
    <property type="entry name" value="RALGAPB_N"/>
    <property type="match status" value="1"/>
</dbReference>
<dbReference type="SUPFAM" id="SSF111347">
    <property type="entry name" value="Rap/Ran-GAP"/>
    <property type="match status" value="1"/>
</dbReference>
<keyword evidence="6" id="KW-1185">Reference proteome</keyword>
<evidence type="ECO:0000259" key="4">
    <source>
        <dbReference type="PROSITE" id="PS50085"/>
    </source>
</evidence>
<dbReference type="PROSITE" id="PS50085">
    <property type="entry name" value="RAPGAP"/>
    <property type="match status" value="1"/>
</dbReference>
<dbReference type="InterPro" id="IPR027107">
    <property type="entry name" value="Tuberin/Ral-act_asu"/>
</dbReference>
<organism evidence="5 6">
    <name type="scientific">Clavelina lepadiformis</name>
    <name type="common">Light-bulb sea squirt</name>
    <name type="synonym">Ascidia lepadiformis</name>
    <dbReference type="NCBI Taxonomy" id="159417"/>
    <lineage>
        <taxon>Eukaryota</taxon>
        <taxon>Metazoa</taxon>
        <taxon>Chordata</taxon>
        <taxon>Tunicata</taxon>
        <taxon>Ascidiacea</taxon>
        <taxon>Aplousobranchia</taxon>
        <taxon>Clavelinidae</taxon>
        <taxon>Clavelina</taxon>
    </lineage>
</organism>
<feature type="compositionally biased region" description="Polar residues" evidence="3">
    <location>
        <begin position="737"/>
        <end position="753"/>
    </location>
</feature>
<dbReference type="Proteomes" id="UP001642483">
    <property type="component" value="Unassembled WGS sequence"/>
</dbReference>
<feature type="compositionally biased region" description="Low complexity" evidence="3">
    <location>
        <begin position="2258"/>
        <end position="2276"/>
    </location>
</feature>
<name>A0ABP0GSV4_CLALP</name>
<keyword evidence="2" id="KW-0597">Phosphoprotein</keyword>
<feature type="compositionally biased region" description="Low complexity" evidence="3">
    <location>
        <begin position="363"/>
        <end position="372"/>
    </location>
</feature>
<dbReference type="PANTHER" id="PTHR10063:SF11">
    <property type="entry name" value="RHO GTPASE-ACTIVATING PROTEIN CG5521-RELATED"/>
    <property type="match status" value="1"/>
</dbReference>
<gene>
    <name evidence="5" type="ORF">CVLEPA_LOCUS27985</name>
</gene>
<feature type="region of interest" description="Disordered" evidence="3">
    <location>
        <begin position="2316"/>
        <end position="2428"/>
    </location>
</feature>
<feature type="compositionally biased region" description="Polar residues" evidence="3">
    <location>
        <begin position="2393"/>
        <end position="2403"/>
    </location>
</feature>
<feature type="compositionally biased region" description="Polar residues" evidence="3">
    <location>
        <begin position="688"/>
        <end position="702"/>
    </location>
</feature>
<feature type="region of interest" description="Disordered" evidence="3">
    <location>
        <begin position="1111"/>
        <end position="1153"/>
    </location>
</feature>
<feature type="region of interest" description="Disordered" evidence="3">
    <location>
        <begin position="358"/>
        <end position="386"/>
    </location>
</feature>
<feature type="compositionally biased region" description="Polar residues" evidence="3">
    <location>
        <begin position="2357"/>
        <end position="2372"/>
    </location>
</feature>
<feature type="region of interest" description="Disordered" evidence="3">
    <location>
        <begin position="677"/>
        <end position="759"/>
    </location>
</feature>
<feature type="compositionally biased region" description="Basic and acidic residues" evidence="3">
    <location>
        <begin position="1876"/>
        <end position="1887"/>
    </location>
</feature>
<keyword evidence="1" id="KW-0343">GTPase activation</keyword>
<feature type="region of interest" description="Disordered" evidence="3">
    <location>
        <begin position="2237"/>
        <end position="2282"/>
    </location>
</feature>
<sequence>MFKIHRQPPGEGAVKKSIQKLVDPKKDVVTRLKHLKNVIDNSTDNEVQALFETNYSHIYYIFYENFLLAETNLRQKGSHRAQREELDAILVIFEQILINLPELIHQRWQYHSIDNIIKRLLHSQNSLKVRREGLHFFLLWLRALQENALPRTLLLYACLIPGFPPPTFSDGKPYSLEWLVNMPINEEYGVHPVEITCLVPPSSGEKSPNDHTKYFLDALLEFMVLKSRVLRWKDKSKMTTKSFSFLWDLFKENYLPHAFPEFNLDTNIYSSNLILPEPRESVNYILNVSDSGSIDPRIEVASGCAMLPARVSIIKWIVAFTGTFERQSTLVMSNSEKSADVEVKPSLVSSANTLPQHVQSLDTNASNSNTSTLTEKEPSISSLSSLDDKLRSSAATEEELVRNVLYSTRQNINIVHELFRQAFMLPLTEVPTMRRVVKVYQEWIQDNDLPIFMEDESEEEDEDAMLNRDESDSKQPLQSSASLRNVSYMRGQLHPVINDALSTRVRAGSQGTLQLFITNSAHVFLVEPPSNAAKLTQAQVDVCKRVLNIYRYLVMNVFLSDVTWRQLLRVLLHITRVMLQEQDEDDEPDIFKPPSSARKLASPVFQTLIVSWIKANLFVHVSRELWDELVDVLSSLTHWLELIIEWNKNMETMTRVLSRHVYKLELLDLPLDRLTEQKHKKQKKSDNSAKSYSSNLQSSIERSFSRGWSRDSIPSTSANLEAAESRRRSHSAYLPRMTSTEESPTLSSINGNTVHDKPPYAENITAETSRHRSSTIPVSVTEVSSYGNALSSGKGVSKSNFLTSPNDFTENNTVLKRHSSASDINLMGKECPPSTSPTRHRCDSEGQPTDRCHPPHHDSNGPHVAWQEPTHEILSYQSGSIGASESISVNSLEAEEDMFDQLIHERLHSNYKDQKPKELWPNEATSLHSTDSASIDPDWNPWADPLVQSLLDGDAQSADSRSAEFASFDNAFDVIKHDTVSTSGALNFSQSVGIPVPSANSAAEDATVDYSDTAEVSPPNFPILPPLSQTPPAIPARRALPPPSSLSGLDFLTPTPDVVMDFAIPSYNNSDAATPSPDPPQTQSPIAVNVISSTPQPVTPTQAPSFTYVTNHAQNNSDSRDKDEDLLSDSMGSLLKSPPYQLHQNVSNEKDDSSTLLLHEDQPAESSFIESASSSEFSKAIKADDVISLNVCDADINDPNTQEQEKQEEDMLSASTEDILLQACSTPHIAKPPTEQEDEEKLNDSFTTVELRKGIKTDLNARSIMAGGKLTGWYPDVAVALWRRLLGILGDVNEISDGEIHQRVFYHLNQLWDILFKMRQNIGVANDSQPAQDNEVLVSPLRMLAPWGFKAAMSLPESHKGGKLCAYQLLCKMTVQREHDIPLEPEHLAQFYAVLHDSLHCADQDIVNEIIGSCSQYFAYCLPASTILLLDFLYACHTVAASPDLKAPRVEAQTILGSTLCFPNLYNDIPVLKPDSVEPTATICNNVKDYVVEALLTSGKKEPSAAARCIALSSTGLWLYEELTCRHQRHSRVKEAINVLLVSLKFSNRTVASVACTQLHLLTYCSSEIMSTMPDMPSRIIEVMSLTVSALLNSTEAKNTESGRQLIVALLLCIMDWCMALPLDLLVETTGPQSDKRLIRTVFKALQTAALGKPGHSAKHSYSLSDLASQDFDPNLPLDKVQETSNNVITSLTKPSLSRTTVKLGKDGAVSLAAHTVLNHLTNHLGHFPLARGTSVLTCRVSEHHDVIDAPDELSASLFHSPDVQFLIYNDTCLLSVVEIPAEDDKPGGGPTAGMSTSNRCVRFIVRDAGGKYCWDSSVLYGPPDIKDATLPVQCQPLSTLDAEISRAAKESCQSYIAYAEEEKGRKRKVASAPLPHHEHPPLDDSPDKLDQLLQYMAFSSPECQTRIGHPLNAPALVPVAIGDDLQLEVISCMLRHHSNLGASYEANARVSSWQCNAMRPRQTVDSHSSFYHARLLCAEMGFLSRENRHRVNLLTKDERLLRELKNLDARRCRETHKVAVLYIAEGQEEKLPVLSNTGGSKEYEVFVAGLGWEVDLSTHSGFRGKLQSDGSAGRTAPYYATSTLEVVFHVATRFPSTDDDARNVKLKHLGNDEVHIVWSEHYRDYRRGIIPTEFGDVVIVIYPLRHGLYRIQILKKPDVPYFGPLFDGAVVNARVLPVLVRETAINAGRAKRSQISLYQPFYEERTRYLRQIIERFKDERTFEDYCAHLFCPVPQGRRGRREASPKDPGLPSTPIPSGSASSNSLNTNNNHNLASVDSSHQSLFRDTTKRVQNLSVFTSPNTGIQEQYASTAATPTYLSPHVPTKPRLTSSLSNPLRLSPVDGPPSSFSFPVPHNPTLSSLAPGTSRTPQQFFGHRPHRSGRTDVSGRNLAGGSQPQLNTLRDFSDISEFPTPPESPPSRLDLPHEI</sequence>